<keyword evidence="3" id="KW-1185">Reference proteome</keyword>
<dbReference type="HOGENOM" id="CLU_3294058_0_0_4"/>
<accession>A0A0E3V1R4</accession>
<sequence>MFTLTNVALCLGLVLGLGLFMNAYLKGKKVLSKLSQKKPY</sequence>
<feature type="transmembrane region" description="Helical" evidence="1">
    <location>
        <begin position="6"/>
        <end position="25"/>
    </location>
</feature>
<keyword evidence="1" id="KW-1133">Transmembrane helix</keyword>
<name>A0A0E3V1R4_9BURK</name>
<proteinExistence type="predicted"/>
<reference evidence="2 3" key="1">
    <citation type="submission" date="2014-03" db="EMBL/GenBank/DDBJ databases">
        <title>Genome of Polynucleobacter strain MWH-MoK4.</title>
        <authorList>
            <person name="Hahn M.W."/>
        </authorList>
    </citation>
    <scope>NUCLEOTIDE SEQUENCE [LARGE SCALE GENOMIC DNA]</scope>
    <source>
        <strain evidence="2 3">MWH-MoK4</strain>
    </source>
</reference>
<dbReference type="Proteomes" id="UP000061135">
    <property type="component" value="Chromosome"/>
</dbReference>
<dbReference type="EMBL" id="CP007501">
    <property type="protein sequence ID" value="AKD25698.1"/>
    <property type="molecule type" value="Genomic_DNA"/>
</dbReference>
<evidence type="ECO:0000313" key="3">
    <source>
        <dbReference type="Proteomes" id="UP000061135"/>
    </source>
</evidence>
<dbReference type="AlphaFoldDB" id="A0A0E3V1R4"/>
<gene>
    <name evidence="2" type="ORF">CL55_00013650</name>
</gene>
<keyword evidence="1" id="KW-0812">Transmembrane</keyword>
<protein>
    <submittedName>
        <fullName evidence="2">Uncharacterized protein</fullName>
    </submittedName>
</protein>
<keyword evidence="1" id="KW-0472">Membrane</keyword>
<organism evidence="2 3">
    <name type="scientific">Polynucleobacter duraquae</name>
    <dbReference type="NCBI Taxonomy" id="1835254"/>
    <lineage>
        <taxon>Bacteria</taxon>
        <taxon>Pseudomonadati</taxon>
        <taxon>Pseudomonadota</taxon>
        <taxon>Betaproteobacteria</taxon>
        <taxon>Burkholderiales</taxon>
        <taxon>Burkholderiaceae</taxon>
        <taxon>Polynucleobacter</taxon>
    </lineage>
</organism>
<evidence type="ECO:0000256" key="1">
    <source>
        <dbReference type="SAM" id="Phobius"/>
    </source>
</evidence>
<dbReference type="KEGG" id="pdq:CL55_00013650"/>
<evidence type="ECO:0000313" key="2">
    <source>
        <dbReference type="EMBL" id="AKD25698.1"/>
    </source>
</evidence>